<evidence type="ECO:0000256" key="10">
    <source>
        <dbReference type="HAMAP-Rule" id="MF_00185"/>
    </source>
</evidence>
<dbReference type="PANTHER" id="PTHR11088">
    <property type="entry name" value="TRNA DIMETHYLALLYLTRANSFERASE"/>
    <property type="match status" value="1"/>
</dbReference>
<evidence type="ECO:0000256" key="11">
    <source>
        <dbReference type="RuleBase" id="RU003783"/>
    </source>
</evidence>
<keyword evidence="6 10" id="KW-0547">Nucleotide-binding</keyword>
<comment type="similarity">
    <text evidence="3 10 13">Belongs to the IPP transferase family.</text>
</comment>
<keyword evidence="7 10" id="KW-0067">ATP-binding</keyword>
<accession>A0A6J4I390</accession>
<evidence type="ECO:0000256" key="6">
    <source>
        <dbReference type="ARBA" id="ARBA00022741"/>
    </source>
</evidence>
<evidence type="ECO:0000256" key="4">
    <source>
        <dbReference type="ARBA" id="ARBA00022679"/>
    </source>
</evidence>
<keyword evidence="8 10" id="KW-0460">Magnesium</keyword>
<evidence type="ECO:0000256" key="2">
    <source>
        <dbReference type="ARBA" id="ARBA00003213"/>
    </source>
</evidence>
<dbReference type="GO" id="GO:0005524">
    <property type="term" value="F:ATP binding"/>
    <property type="evidence" value="ECO:0007669"/>
    <property type="project" value="UniProtKB-UniRule"/>
</dbReference>
<feature type="binding site" evidence="10">
    <location>
        <begin position="13"/>
        <end position="18"/>
    </location>
    <ligand>
        <name>substrate</name>
    </ligand>
</feature>
<dbReference type="GO" id="GO:0052381">
    <property type="term" value="F:tRNA dimethylallyltransferase activity"/>
    <property type="evidence" value="ECO:0007669"/>
    <property type="project" value="UniProtKB-UniRule"/>
</dbReference>
<reference evidence="14" key="1">
    <citation type="submission" date="2020-02" db="EMBL/GenBank/DDBJ databases">
        <authorList>
            <person name="Meier V. D."/>
        </authorList>
    </citation>
    <scope>NUCLEOTIDE SEQUENCE</scope>
    <source>
        <strain evidence="14">AVDCRST_MAG42</strain>
    </source>
</reference>
<comment type="caution">
    <text evidence="10">Lacks conserved residue(s) required for the propagation of feature annotation.</text>
</comment>
<comment type="function">
    <text evidence="2 10 12">Catalyzes the transfer of a dimethylallyl group onto the adenine at position 37 in tRNAs that read codons beginning with uridine, leading to the formation of N6-(dimethylallyl)adenosine (i(6)A).</text>
</comment>
<evidence type="ECO:0000256" key="3">
    <source>
        <dbReference type="ARBA" id="ARBA00005842"/>
    </source>
</evidence>
<comment type="cofactor">
    <cofactor evidence="1 10">
        <name>Mg(2+)</name>
        <dbReference type="ChEBI" id="CHEBI:18420"/>
    </cofactor>
</comment>
<feature type="binding site" evidence="10">
    <location>
        <begin position="11"/>
        <end position="18"/>
    </location>
    <ligand>
        <name>ATP</name>
        <dbReference type="ChEBI" id="CHEBI:30616"/>
    </ligand>
</feature>
<dbReference type="SUPFAM" id="SSF52540">
    <property type="entry name" value="P-loop containing nucleoside triphosphate hydrolases"/>
    <property type="match status" value="1"/>
</dbReference>
<dbReference type="Gene3D" id="3.40.50.300">
    <property type="entry name" value="P-loop containing nucleotide triphosphate hydrolases"/>
    <property type="match status" value="1"/>
</dbReference>
<evidence type="ECO:0000256" key="8">
    <source>
        <dbReference type="ARBA" id="ARBA00022842"/>
    </source>
</evidence>
<dbReference type="NCBIfam" id="TIGR00174">
    <property type="entry name" value="miaA"/>
    <property type="match status" value="1"/>
</dbReference>
<evidence type="ECO:0000313" key="14">
    <source>
        <dbReference type="EMBL" id="CAA9238955.1"/>
    </source>
</evidence>
<dbReference type="HAMAP" id="MF_00185">
    <property type="entry name" value="IPP_trans"/>
    <property type="match status" value="1"/>
</dbReference>
<evidence type="ECO:0000256" key="12">
    <source>
        <dbReference type="RuleBase" id="RU003784"/>
    </source>
</evidence>
<name>A0A6J4I390_9BACT</name>
<evidence type="ECO:0000256" key="7">
    <source>
        <dbReference type="ARBA" id="ARBA00022840"/>
    </source>
</evidence>
<feature type="site" description="Interaction with substrate tRNA" evidence="10">
    <location>
        <position position="102"/>
    </location>
</feature>
<evidence type="ECO:0000256" key="1">
    <source>
        <dbReference type="ARBA" id="ARBA00001946"/>
    </source>
</evidence>
<keyword evidence="5 10" id="KW-0819">tRNA processing</keyword>
<comment type="catalytic activity">
    <reaction evidence="9 10 11">
        <text>adenosine(37) in tRNA + dimethylallyl diphosphate = N(6)-dimethylallyladenosine(37) in tRNA + diphosphate</text>
        <dbReference type="Rhea" id="RHEA:26482"/>
        <dbReference type="Rhea" id="RHEA-COMP:10162"/>
        <dbReference type="Rhea" id="RHEA-COMP:10375"/>
        <dbReference type="ChEBI" id="CHEBI:33019"/>
        <dbReference type="ChEBI" id="CHEBI:57623"/>
        <dbReference type="ChEBI" id="CHEBI:74411"/>
        <dbReference type="ChEBI" id="CHEBI:74415"/>
        <dbReference type="EC" id="2.5.1.75"/>
    </reaction>
</comment>
<dbReference type="InterPro" id="IPR039657">
    <property type="entry name" value="Dimethylallyltransferase"/>
</dbReference>
<keyword evidence="4 10" id="KW-0808">Transferase</keyword>
<comment type="subunit">
    <text evidence="10">Monomer.</text>
</comment>
<feature type="site" description="Interaction with substrate tRNA" evidence="10">
    <location>
        <position position="124"/>
    </location>
</feature>
<dbReference type="Gene3D" id="1.10.20.140">
    <property type="match status" value="1"/>
</dbReference>
<protein>
    <recommendedName>
        <fullName evidence="10">tRNA dimethylallyltransferase</fullName>
        <ecNumber evidence="10">2.5.1.75</ecNumber>
    </recommendedName>
    <alternativeName>
        <fullName evidence="10">Dimethylallyl diphosphate:tRNA dimethylallyltransferase</fullName>
        <shortName evidence="10">DMAPP:tRNA dimethylallyltransferase</shortName>
        <shortName evidence="10">DMATase</shortName>
    </alternativeName>
    <alternativeName>
        <fullName evidence="10">Isopentenyl-diphosphate:tRNA isopentenyltransferase</fullName>
        <shortName evidence="10">IPP transferase</shortName>
        <shortName evidence="10">IPPT</shortName>
        <shortName evidence="10">IPTase</shortName>
    </alternativeName>
</protein>
<evidence type="ECO:0000256" key="5">
    <source>
        <dbReference type="ARBA" id="ARBA00022694"/>
    </source>
</evidence>
<evidence type="ECO:0000256" key="13">
    <source>
        <dbReference type="RuleBase" id="RU003785"/>
    </source>
</evidence>
<dbReference type="PANTHER" id="PTHR11088:SF60">
    <property type="entry name" value="TRNA DIMETHYLALLYLTRANSFERASE"/>
    <property type="match status" value="1"/>
</dbReference>
<dbReference type="Pfam" id="PF01715">
    <property type="entry name" value="IPPT"/>
    <property type="match status" value="1"/>
</dbReference>
<evidence type="ECO:0000256" key="9">
    <source>
        <dbReference type="ARBA" id="ARBA00049563"/>
    </source>
</evidence>
<gene>
    <name evidence="10" type="primary">miaA</name>
    <name evidence="14" type="ORF">AVDCRST_MAG42-1592</name>
</gene>
<dbReference type="EC" id="2.5.1.75" evidence="10"/>
<dbReference type="InterPro" id="IPR018022">
    <property type="entry name" value="IPT"/>
</dbReference>
<dbReference type="InterPro" id="IPR027417">
    <property type="entry name" value="P-loop_NTPase"/>
</dbReference>
<dbReference type="EMBL" id="CADCTA010000062">
    <property type="protein sequence ID" value="CAA9238955.1"/>
    <property type="molecule type" value="Genomic_DNA"/>
</dbReference>
<sequence>MSARGVFFIVGPTATGKSDIAVDVALTCGGEIVGADAFQMYNGLELLTAKPGDELRERVPHHLVGTVPLNATLNAEHFRSAALASIADIHARGKPAFVVGGSGLYVKTLTHGLSRLPAANARLRAELDGSTTPELVARLEQLDALTAASIDRSNRRRVVRALEVCLLSGRPASELRDQQAPSQLPVGVCLLRDRPELYERINSRVEAMFANGVVAEVRNLGEIGPTAAQTLGLRPICALLDGQISQAECIASIQQATRRYAKRQLTWFARQTSFEPLNLSRTSFGEAVEFISRRARLSFAQQDD</sequence>
<proteinExistence type="inferred from homology"/>
<dbReference type="AlphaFoldDB" id="A0A6J4I390"/>
<organism evidence="14">
    <name type="scientific">uncultured Chthoniobacterales bacterium</name>
    <dbReference type="NCBI Taxonomy" id="1836801"/>
    <lineage>
        <taxon>Bacteria</taxon>
        <taxon>Pseudomonadati</taxon>
        <taxon>Verrucomicrobiota</taxon>
        <taxon>Spartobacteria</taxon>
        <taxon>Chthoniobacterales</taxon>
        <taxon>environmental samples</taxon>
    </lineage>
</organism>
<dbReference type="GO" id="GO:0006400">
    <property type="term" value="P:tRNA modification"/>
    <property type="evidence" value="ECO:0007669"/>
    <property type="project" value="TreeGrafter"/>
</dbReference>